<dbReference type="EMBL" id="JACEIK010008174">
    <property type="protein sequence ID" value="MCE3051107.1"/>
    <property type="molecule type" value="Genomic_DNA"/>
</dbReference>
<feature type="region of interest" description="Disordered" evidence="1">
    <location>
        <begin position="20"/>
        <end position="66"/>
    </location>
</feature>
<feature type="non-terminal residue" evidence="2">
    <location>
        <position position="1"/>
    </location>
</feature>
<name>A0ABS8WNL8_DATST</name>
<evidence type="ECO:0000313" key="3">
    <source>
        <dbReference type="Proteomes" id="UP000823775"/>
    </source>
</evidence>
<organism evidence="2 3">
    <name type="scientific">Datura stramonium</name>
    <name type="common">Jimsonweed</name>
    <name type="synonym">Common thornapple</name>
    <dbReference type="NCBI Taxonomy" id="4076"/>
    <lineage>
        <taxon>Eukaryota</taxon>
        <taxon>Viridiplantae</taxon>
        <taxon>Streptophyta</taxon>
        <taxon>Embryophyta</taxon>
        <taxon>Tracheophyta</taxon>
        <taxon>Spermatophyta</taxon>
        <taxon>Magnoliopsida</taxon>
        <taxon>eudicotyledons</taxon>
        <taxon>Gunneridae</taxon>
        <taxon>Pentapetalae</taxon>
        <taxon>asterids</taxon>
        <taxon>lamiids</taxon>
        <taxon>Solanales</taxon>
        <taxon>Solanaceae</taxon>
        <taxon>Solanoideae</taxon>
        <taxon>Datureae</taxon>
        <taxon>Datura</taxon>
    </lineage>
</organism>
<sequence>ELIPSIDSRELLSTVFETVPGLSQEKSSPTLAPQPSNTAPRASPEKSSPTPALQSSKIPKSDAPTEILCEGVGQGIERIYIATSNPNLDGVITIDDTSRVKDVDKYDNDNDDDDEPLSTKWEILKMRKTRSGRKHIVVKPSPPHRPKTREAL</sequence>
<proteinExistence type="predicted"/>
<feature type="region of interest" description="Disordered" evidence="1">
    <location>
        <begin position="97"/>
        <end position="116"/>
    </location>
</feature>
<evidence type="ECO:0000313" key="2">
    <source>
        <dbReference type="EMBL" id="MCE3051107.1"/>
    </source>
</evidence>
<keyword evidence="3" id="KW-1185">Reference proteome</keyword>
<gene>
    <name evidence="2" type="ORF">HAX54_048918</name>
</gene>
<feature type="compositionally biased region" description="Basic and acidic residues" evidence="1">
    <location>
        <begin position="97"/>
        <end position="108"/>
    </location>
</feature>
<comment type="caution">
    <text evidence="2">The sequence shown here is derived from an EMBL/GenBank/DDBJ whole genome shotgun (WGS) entry which is preliminary data.</text>
</comment>
<reference evidence="2 3" key="1">
    <citation type="journal article" date="2021" name="BMC Genomics">
        <title>Datura genome reveals duplications of psychoactive alkaloid biosynthetic genes and high mutation rate following tissue culture.</title>
        <authorList>
            <person name="Rajewski A."/>
            <person name="Carter-House D."/>
            <person name="Stajich J."/>
            <person name="Litt A."/>
        </authorList>
    </citation>
    <scope>NUCLEOTIDE SEQUENCE [LARGE SCALE GENOMIC DNA]</scope>
    <source>
        <strain evidence="2">AR-01</strain>
    </source>
</reference>
<accession>A0ABS8WNL8</accession>
<feature type="compositionally biased region" description="Polar residues" evidence="1">
    <location>
        <begin position="24"/>
        <end position="58"/>
    </location>
</feature>
<feature type="non-terminal residue" evidence="2">
    <location>
        <position position="152"/>
    </location>
</feature>
<feature type="region of interest" description="Disordered" evidence="1">
    <location>
        <begin position="130"/>
        <end position="152"/>
    </location>
</feature>
<dbReference type="Proteomes" id="UP000823775">
    <property type="component" value="Unassembled WGS sequence"/>
</dbReference>
<protein>
    <submittedName>
        <fullName evidence="2">Uncharacterized protein</fullName>
    </submittedName>
</protein>
<evidence type="ECO:0000256" key="1">
    <source>
        <dbReference type="SAM" id="MobiDB-lite"/>
    </source>
</evidence>